<gene>
    <name evidence="1" type="ordered locus">HCH_01587</name>
</gene>
<name>Q2SLM9_HAHCH</name>
<evidence type="ECO:0000313" key="2">
    <source>
        <dbReference type="Proteomes" id="UP000000238"/>
    </source>
</evidence>
<proteinExistence type="predicted"/>
<reference evidence="1 2" key="1">
    <citation type="journal article" date="2005" name="Nucleic Acids Res.">
        <title>Genomic blueprint of Hahella chejuensis, a marine microbe producing an algicidal agent.</title>
        <authorList>
            <person name="Jeong H."/>
            <person name="Yim J.H."/>
            <person name="Lee C."/>
            <person name="Choi S.-H."/>
            <person name="Park Y.K."/>
            <person name="Yoon S.H."/>
            <person name="Hur C.-G."/>
            <person name="Kang H.-Y."/>
            <person name="Kim D."/>
            <person name="Lee H.H."/>
            <person name="Park K.H."/>
            <person name="Park S.-H."/>
            <person name="Park H.-S."/>
            <person name="Lee H.K."/>
            <person name="Oh T.K."/>
            <person name="Kim J.F."/>
        </authorList>
    </citation>
    <scope>NUCLEOTIDE SEQUENCE [LARGE SCALE GENOMIC DNA]</scope>
    <source>
        <strain evidence="1 2">KCTC 2396</strain>
    </source>
</reference>
<dbReference type="Proteomes" id="UP000000238">
    <property type="component" value="Chromosome"/>
</dbReference>
<accession>Q2SLM9</accession>
<protein>
    <submittedName>
        <fullName evidence="1">Uncharacterized protein</fullName>
    </submittedName>
</protein>
<sequence length="59" mass="6562">MKAEAELRVAMTAIAEVWKLAGSKEILLTTRAILLIPVTPLSELKLIYLKIAERKIGSR</sequence>
<dbReference type="HOGENOM" id="CLU_2954101_0_0_6"/>
<evidence type="ECO:0000313" key="1">
    <source>
        <dbReference type="EMBL" id="ABC28445.1"/>
    </source>
</evidence>
<dbReference type="KEGG" id="hch:HCH_01587"/>
<dbReference type="AlphaFoldDB" id="Q2SLM9"/>
<organism evidence="1 2">
    <name type="scientific">Hahella chejuensis (strain KCTC 2396)</name>
    <dbReference type="NCBI Taxonomy" id="349521"/>
    <lineage>
        <taxon>Bacteria</taxon>
        <taxon>Pseudomonadati</taxon>
        <taxon>Pseudomonadota</taxon>
        <taxon>Gammaproteobacteria</taxon>
        <taxon>Oceanospirillales</taxon>
        <taxon>Hahellaceae</taxon>
        <taxon>Hahella</taxon>
    </lineage>
</organism>
<dbReference type="EMBL" id="CP000155">
    <property type="protein sequence ID" value="ABC28445.1"/>
    <property type="molecule type" value="Genomic_DNA"/>
</dbReference>
<keyword evidence="2" id="KW-1185">Reference proteome</keyword>